<keyword evidence="10 13" id="KW-1133">Transmembrane helix</keyword>
<evidence type="ECO:0000256" key="2">
    <source>
        <dbReference type="ARBA" id="ARBA00004141"/>
    </source>
</evidence>
<keyword evidence="5" id="KW-0808">Transferase</keyword>
<dbReference type="CDD" id="cd16917">
    <property type="entry name" value="HATPase_UhpB-NarQ-NarX-like"/>
    <property type="match status" value="1"/>
</dbReference>
<evidence type="ECO:0000256" key="1">
    <source>
        <dbReference type="ARBA" id="ARBA00000085"/>
    </source>
</evidence>
<evidence type="ECO:0000256" key="6">
    <source>
        <dbReference type="ARBA" id="ARBA00022692"/>
    </source>
</evidence>
<evidence type="ECO:0000256" key="11">
    <source>
        <dbReference type="ARBA" id="ARBA00023012"/>
    </source>
</evidence>
<evidence type="ECO:0000313" key="16">
    <source>
        <dbReference type="Proteomes" id="UP001597112"/>
    </source>
</evidence>
<dbReference type="InterPro" id="IPR003594">
    <property type="entry name" value="HATPase_dom"/>
</dbReference>
<proteinExistence type="predicted"/>
<evidence type="ECO:0000256" key="9">
    <source>
        <dbReference type="ARBA" id="ARBA00022840"/>
    </source>
</evidence>
<name>A0ABW3K638_9BACT</name>
<dbReference type="Gene3D" id="3.30.565.10">
    <property type="entry name" value="Histidine kinase-like ATPase, C-terminal domain"/>
    <property type="match status" value="1"/>
</dbReference>
<keyword evidence="12 13" id="KW-0472">Membrane</keyword>
<dbReference type="CDD" id="cd00130">
    <property type="entry name" value="PAS"/>
    <property type="match status" value="1"/>
</dbReference>
<dbReference type="Gene3D" id="3.30.450.20">
    <property type="entry name" value="PAS domain"/>
    <property type="match status" value="1"/>
</dbReference>
<dbReference type="InterPro" id="IPR035965">
    <property type="entry name" value="PAS-like_dom_sf"/>
</dbReference>
<comment type="catalytic activity">
    <reaction evidence="1">
        <text>ATP + protein L-histidine = ADP + protein N-phospho-L-histidine.</text>
        <dbReference type="EC" id="2.7.13.3"/>
    </reaction>
</comment>
<dbReference type="InterPro" id="IPR005467">
    <property type="entry name" value="His_kinase_dom"/>
</dbReference>
<dbReference type="EMBL" id="JBHTKA010000007">
    <property type="protein sequence ID" value="MFD1000693.1"/>
    <property type="molecule type" value="Genomic_DNA"/>
</dbReference>
<dbReference type="PANTHER" id="PTHR24421:SF10">
    <property type="entry name" value="NITRATE_NITRITE SENSOR PROTEIN NARQ"/>
    <property type="match status" value="1"/>
</dbReference>
<comment type="subcellular location">
    <subcellularLocation>
        <location evidence="2">Membrane</location>
        <topology evidence="2">Multi-pass membrane protein</topology>
    </subcellularLocation>
</comment>
<feature type="transmembrane region" description="Helical" evidence="13">
    <location>
        <begin position="20"/>
        <end position="41"/>
    </location>
</feature>
<evidence type="ECO:0000256" key="7">
    <source>
        <dbReference type="ARBA" id="ARBA00022741"/>
    </source>
</evidence>
<comment type="caution">
    <text evidence="15">The sequence shown here is derived from an EMBL/GenBank/DDBJ whole genome shotgun (WGS) entry which is preliminary data.</text>
</comment>
<dbReference type="InterPro" id="IPR000014">
    <property type="entry name" value="PAS"/>
</dbReference>
<evidence type="ECO:0000259" key="14">
    <source>
        <dbReference type="PROSITE" id="PS50109"/>
    </source>
</evidence>
<gene>
    <name evidence="15" type="ORF">ACFQ21_15310</name>
</gene>
<dbReference type="Proteomes" id="UP001597112">
    <property type="component" value="Unassembled WGS sequence"/>
</dbReference>
<evidence type="ECO:0000256" key="12">
    <source>
        <dbReference type="ARBA" id="ARBA00023136"/>
    </source>
</evidence>
<organism evidence="15 16">
    <name type="scientific">Ohtaekwangia kribbensis</name>
    <dbReference type="NCBI Taxonomy" id="688913"/>
    <lineage>
        <taxon>Bacteria</taxon>
        <taxon>Pseudomonadati</taxon>
        <taxon>Bacteroidota</taxon>
        <taxon>Cytophagia</taxon>
        <taxon>Cytophagales</taxon>
        <taxon>Fulvivirgaceae</taxon>
        <taxon>Ohtaekwangia</taxon>
    </lineage>
</organism>
<sequence>MTLEFNSESKLKFNRFSKLGMWYILALSVIATVSIVGQFLIQNHLDNQLSDSHVINVAGRQRMISQRITKCALLLKPVQDSSQRIEILNEMKGALQLWTISHNGLQKGNDSLRLPGNNSTAVTAMFDQINNHHLAMRTNAAAIIETLSKDPDASYDTLGPFIEGILEHQHAFLDGMNAIVFQYDHEAKQKISRLSTLEYALLIISIVVIILEILFVFRPTALQVNKTVNQLIASEKNAKKLSKEIGALYSSLEKSYEELSHVNVPVETPKIYAKTDRGGNVIFISDLFTELSGRELSLKSSPLKDLFPASNLNDEWMEEVIDQLSEGNAWQGVIHYQDRKEKDRWADIMIVPALNEKTEVEEWLVLGSDITLQKQAEKNIRAKSKAEIEKKINQQKFRSVLILEGQEEERKRLAMDIHDGIGQMLTSLKFQIESIDLKHDESVAQHKLSEIQQLIKQVIKEVRRVTFNLKPTVLGDYGLPAALNVFIREIGKLTDIELVYTMEGDSAFRLPQKVENNIFRIIQEAINNAIKYSEASRIEVKLEMTEADLLITVSDNGKGFDEKLVEARSVNIESGGGFFNMYERTEYINGLLDIRSTPGSGTAVVLRVPVKTLLTVA</sequence>
<dbReference type="Pfam" id="PF07730">
    <property type="entry name" value="HisKA_3"/>
    <property type="match status" value="1"/>
</dbReference>
<keyword evidence="11" id="KW-0902">Two-component regulatory system</keyword>
<dbReference type="RefSeq" id="WP_377580148.1">
    <property type="nucleotide sequence ID" value="NZ_JBHTKA010000007.1"/>
</dbReference>
<dbReference type="Pfam" id="PF02518">
    <property type="entry name" value="HATPase_c"/>
    <property type="match status" value="1"/>
</dbReference>
<evidence type="ECO:0000256" key="13">
    <source>
        <dbReference type="SAM" id="Phobius"/>
    </source>
</evidence>
<keyword evidence="16" id="KW-1185">Reference proteome</keyword>
<dbReference type="PROSITE" id="PS50109">
    <property type="entry name" value="HIS_KIN"/>
    <property type="match status" value="1"/>
</dbReference>
<dbReference type="Gene3D" id="1.20.5.1930">
    <property type="match status" value="1"/>
</dbReference>
<evidence type="ECO:0000256" key="10">
    <source>
        <dbReference type="ARBA" id="ARBA00022989"/>
    </source>
</evidence>
<evidence type="ECO:0000313" key="15">
    <source>
        <dbReference type="EMBL" id="MFD1000693.1"/>
    </source>
</evidence>
<dbReference type="InterPro" id="IPR036890">
    <property type="entry name" value="HATPase_C_sf"/>
</dbReference>
<dbReference type="SMART" id="SM00387">
    <property type="entry name" value="HATPase_c"/>
    <property type="match status" value="1"/>
</dbReference>
<evidence type="ECO:0000256" key="5">
    <source>
        <dbReference type="ARBA" id="ARBA00022679"/>
    </source>
</evidence>
<dbReference type="SUPFAM" id="SSF55785">
    <property type="entry name" value="PYP-like sensor domain (PAS domain)"/>
    <property type="match status" value="1"/>
</dbReference>
<dbReference type="EC" id="2.7.13.3" evidence="3"/>
<evidence type="ECO:0000256" key="3">
    <source>
        <dbReference type="ARBA" id="ARBA00012438"/>
    </source>
</evidence>
<dbReference type="GO" id="GO:0005524">
    <property type="term" value="F:ATP binding"/>
    <property type="evidence" value="ECO:0007669"/>
    <property type="project" value="UniProtKB-KW"/>
</dbReference>
<keyword evidence="4" id="KW-0597">Phosphoprotein</keyword>
<evidence type="ECO:0000256" key="4">
    <source>
        <dbReference type="ARBA" id="ARBA00022553"/>
    </source>
</evidence>
<protein>
    <recommendedName>
        <fullName evidence="3">histidine kinase</fullName>
        <ecNumber evidence="3">2.7.13.3</ecNumber>
    </recommendedName>
</protein>
<accession>A0ABW3K638</accession>
<dbReference type="InterPro" id="IPR011712">
    <property type="entry name" value="Sig_transdc_His_kin_sub3_dim/P"/>
</dbReference>
<keyword evidence="6 13" id="KW-0812">Transmembrane</keyword>
<feature type="domain" description="Histidine kinase" evidence="14">
    <location>
        <begin position="416"/>
        <end position="612"/>
    </location>
</feature>
<keyword evidence="9 15" id="KW-0067">ATP-binding</keyword>
<keyword evidence="8" id="KW-0418">Kinase</keyword>
<dbReference type="SUPFAM" id="SSF55874">
    <property type="entry name" value="ATPase domain of HSP90 chaperone/DNA topoisomerase II/histidine kinase"/>
    <property type="match status" value="1"/>
</dbReference>
<reference evidence="16" key="1">
    <citation type="journal article" date="2019" name="Int. J. Syst. Evol. Microbiol.">
        <title>The Global Catalogue of Microorganisms (GCM) 10K type strain sequencing project: providing services to taxonomists for standard genome sequencing and annotation.</title>
        <authorList>
            <consortium name="The Broad Institute Genomics Platform"/>
            <consortium name="The Broad Institute Genome Sequencing Center for Infectious Disease"/>
            <person name="Wu L."/>
            <person name="Ma J."/>
        </authorList>
    </citation>
    <scope>NUCLEOTIDE SEQUENCE [LARGE SCALE GENOMIC DNA]</scope>
    <source>
        <strain evidence="16">CCUG 58938</strain>
    </source>
</reference>
<dbReference type="InterPro" id="IPR029095">
    <property type="entry name" value="NarX-like_N"/>
</dbReference>
<dbReference type="InterPro" id="IPR050482">
    <property type="entry name" value="Sensor_HK_TwoCompSys"/>
</dbReference>
<dbReference type="PANTHER" id="PTHR24421">
    <property type="entry name" value="NITRATE/NITRITE SENSOR PROTEIN NARX-RELATED"/>
    <property type="match status" value="1"/>
</dbReference>
<keyword evidence="7" id="KW-0547">Nucleotide-binding</keyword>
<feature type="transmembrane region" description="Helical" evidence="13">
    <location>
        <begin position="199"/>
        <end position="217"/>
    </location>
</feature>
<dbReference type="Pfam" id="PF13675">
    <property type="entry name" value="PilJ"/>
    <property type="match status" value="1"/>
</dbReference>
<evidence type="ECO:0000256" key="8">
    <source>
        <dbReference type="ARBA" id="ARBA00022777"/>
    </source>
</evidence>